<sequence length="172" mass="17315">MSTSAEPRPAPDAPQDGRGRVVVGVDGSPGSRAALRAAILAADIRGDAVQVVTAPLSAAEIGAWGTGAWPAVPLPDPDQILASAQHAAREMVDDLLAELHGRLRSAPDIEVRAVVGEPGRVLVEAARGADRLVVGHRGRGAVGSLVLGSVGLHCLAHPPCPVTIVPSPDGGG</sequence>
<name>A0ABT5SYQ3_9PSEU</name>
<protein>
    <submittedName>
        <fullName evidence="4">Universal stress protein</fullName>
    </submittedName>
</protein>
<dbReference type="Gene3D" id="3.40.50.620">
    <property type="entry name" value="HUPs"/>
    <property type="match status" value="1"/>
</dbReference>
<evidence type="ECO:0000313" key="4">
    <source>
        <dbReference type="EMBL" id="MDD7967991.1"/>
    </source>
</evidence>
<dbReference type="PRINTS" id="PR01438">
    <property type="entry name" value="UNVRSLSTRESS"/>
</dbReference>
<proteinExistence type="inferred from homology"/>
<dbReference type="Proteomes" id="UP001300763">
    <property type="component" value="Unassembled WGS sequence"/>
</dbReference>
<dbReference type="PANTHER" id="PTHR31964">
    <property type="entry name" value="ADENINE NUCLEOTIDE ALPHA HYDROLASES-LIKE SUPERFAMILY PROTEIN"/>
    <property type="match status" value="1"/>
</dbReference>
<evidence type="ECO:0000313" key="5">
    <source>
        <dbReference type="Proteomes" id="UP001300763"/>
    </source>
</evidence>
<dbReference type="SUPFAM" id="SSF52402">
    <property type="entry name" value="Adenine nucleotide alpha hydrolases-like"/>
    <property type="match status" value="1"/>
</dbReference>
<evidence type="ECO:0000259" key="3">
    <source>
        <dbReference type="Pfam" id="PF00582"/>
    </source>
</evidence>
<dbReference type="InterPro" id="IPR006016">
    <property type="entry name" value="UspA"/>
</dbReference>
<accession>A0ABT5SYQ3</accession>
<dbReference type="CDD" id="cd23659">
    <property type="entry name" value="USP_At3g01520-like"/>
    <property type="match status" value="1"/>
</dbReference>
<dbReference type="RefSeq" id="WP_274202522.1">
    <property type="nucleotide sequence ID" value="NZ_JAQZAO010000010.1"/>
</dbReference>
<dbReference type="EMBL" id="JAQZAO010000010">
    <property type="protein sequence ID" value="MDD7967991.1"/>
    <property type="molecule type" value="Genomic_DNA"/>
</dbReference>
<organism evidence="4 5">
    <name type="scientific">Actinomycetospora lemnae</name>
    <dbReference type="NCBI Taxonomy" id="3019891"/>
    <lineage>
        <taxon>Bacteria</taxon>
        <taxon>Bacillati</taxon>
        <taxon>Actinomycetota</taxon>
        <taxon>Actinomycetes</taxon>
        <taxon>Pseudonocardiales</taxon>
        <taxon>Pseudonocardiaceae</taxon>
        <taxon>Actinomycetospora</taxon>
    </lineage>
</organism>
<comment type="caution">
    <text evidence="4">The sequence shown here is derived from an EMBL/GenBank/DDBJ whole genome shotgun (WGS) entry which is preliminary data.</text>
</comment>
<dbReference type="InterPro" id="IPR014729">
    <property type="entry name" value="Rossmann-like_a/b/a_fold"/>
</dbReference>
<feature type="region of interest" description="Disordered" evidence="2">
    <location>
        <begin position="1"/>
        <end position="20"/>
    </location>
</feature>
<evidence type="ECO:0000256" key="2">
    <source>
        <dbReference type="SAM" id="MobiDB-lite"/>
    </source>
</evidence>
<feature type="domain" description="UspA" evidence="3">
    <location>
        <begin position="19"/>
        <end position="166"/>
    </location>
</feature>
<evidence type="ECO:0000256" key="1">
    <source>
        <dbReference type="ARBA" id="ARBA00008791"/>
    </source>
</evidence>
<reference evidence="4 5" key="1">
    <citation type="submission" date="2023-02" db="EMBL/GenBank/DDBJ databases">
        <title>Genome sequencing required for Actinomycetospora new species description.</title>
        <authorList>
            <person name="Saimee Y."/>
            <person name="Duangmal K."/>
        </authorList>
    </citation>
    <scope>NUCLEOTIDE SEQUENCE [LARGE SCALE GENOMIC DNA]</scope>
    <source>
        <strain evidence="4 5">DW7H6</strain>
    </source>
</reference>
<keyword evidence="5" id="KW-1185">Reference proteome</keyword>
<dbReference type="PANTHER" id="PTHR31964:SF113">
    <property type="entry name" value="USPA DOMAIN-CONTAINING PROTEIN"/>
    <property type="match status" value="1"/>
</dbReference>
<gene>
    <name evidence="4" type="ORF">PGB27_21825</name>
</gene>
<dbReference type="InterPro" id="IPR006015">
    <property type="entry name" value="Universal_stress_UspA"/>
</dbReference>
<dbReference type="Pfam" id="PF00582">
    <property type="entry name" value="Usp"/>
    <property type="match status" value="1"/>
</dbReference>
<comment type="similarity">
    <text evidence="1">Belongs to the universal stress protein A family.</text>
</comment>